<accession>A0A3M6TXK9</accession>
<dbReference type="Gene3D" id="3.40.1180.10">
    <property type="entry name" value="Decaprenyl diphosphate synthase-like"/>
    <property type="match status" value="1"/>
</dbReference>
<dbReference type="GO" id="GO:0005789">
    <property type="term" value="C:endoplasmic reticulum membrane"/>
    <property type="evidence" value="ECO:0007669"/>
    <property type="project" value="UniProtKB-SubCell"/>
</dbReference>
<dbReference type="GO" id="GO:0045547">
    <property type="term" value="F:ditrans,polycis-polyprenyl diphosphate synthase [(2E,6E)-farnesyl diphosphate specific] activity"/>
    <property type="evidence" value="ECO:0007669"/>
    <property type="project" value="UniProtKB-EC"/>
</dbReference>
<evidence type="ECO:0000256" key="2">
    <source>
        <dbReference type="ARBA" id="ARBA00004406"/>
    </source>
</evidence>
<dbReference type="EMBL" id="RCHS01002737">
    <property type="protein sequence ID" value="RMX45999.1"/>
    <property type="molecule type" value="Genomic_DNA"/>
</dbReference>
<dbReference type="PANTHER" id="PTHR10291:SF43">
    <property type="entry name" value="DEHYDRODOLICHYL DIPHOSPHATE SYNTHASE COMPLEX SUBUNIT DHDDS"/>
    <property type="match status" value="1"/>
</dbReference>
<keyword evidence="8" id="KW-0460">Magnesium</keyword>
<evidence type="ECO:0000256" key="10">
    <source>
        <dbReference type="ARBA" id="ARBA00047353"/>
    </source>
</evidence>
<dbReference type="InterPro" id="IPR036424">
    <property type="entry name" value="UPP_synth-like_sf"/>
</dbReference>
<evidence type="ECO:0000256" key="3">
    <source>
        <dbReference type="ARBA" id="ARBA00004922"/>
    </source>
</evidence>
<dbReference type="STRING" id="46731.A0A3M6TXK9"/>
<evidence type="ECO:0000256" key="1">
    <source>
        <dbReference type="ARBA" id="ARBA00001946"/>
    </source>
</evidence>
<organism evidence="14 15">
    <name type="scientific">Pocillopora damicornis</name>
    <name type="common">Cauliflower coral</name>
    <name type="synonym">Millepora damicornis</name>
    <dbReference type="NCBI Taxonomy" id="46731"/>
    <lineage>
        <taxon>Eukaryota</taxon>
        <taxon>Metazoa</taxon>
        <taxon>Cnidaria</taxon>
        <taxon>Anthozoa</taxon>
        <taxon>Hexacorallia</taxon>
        <taxon>Scleractinia</taxon>
        <taxon>Astrocoeniina</taxon>
        <taxon>Pocilloporidae</taxon>
        <taxon>Pocillopora</taxon>
    </lineage>
</organism>
<protein>
    <recommendedName>
        <fullName evidence="5">ditrans,polycis-polyprenyl diphosphate synthase [(2E,6E)-farnesyldiphosphate specific]</fullName>
        <ecNumber evidence="5">2.5.1.87</ecNumber>
    </recommendedName>
    <alternativeName>
        <fullName evidence="13">Ditrans,polycis-polyprenyl diphosphate synthase ((2E,6E)-farnesyl diphosphate specific)</fullName>
    </alternativeName>
</protein>
<dbReference type="Proteomes" id="UP000275408">
    <property type="component" value="Unassembled WGS sequence"/>
</dbReference>
<comment type="function">
    <text evidence="11">With NUS1, forms the dehydrodolichyl diphosphate synthase (DDS) complex, an essential component of the dolichol monophosphate (Dol-P) biosynthetic machinery. Adds multiple copies of isopentenyl pyrophosphate (IPP) to farnesyl pyrophosphate (FPP) to produce dehydrodolichyl diphosphate (Dedol-PP), a precursor of dolichol which is utilized as a sugar carrier in protein glycosylation in the endoplasmic reticulum (ER).</text>
</comment>
<keyword evidence="9" id="KW-0472">Membrane</keyword>
<keyword evidence="6" id="KW-0808">Transferase</keyword>
<comment type="cofactor">
    <cofactor evidence="1">
        <name>Mg(2+)</name>
        <dbReference type="ChEBI" id="CHEBI:18420"/>
    </cofactor>
</comment>
<dbReference type="Pfam" id="PF01255">
    <property type="entry name" value="Prenyltransf"/>
    <property type="match status" value="1"/>
</dbReference>
<dbReference type="SUPFAM" id="SSF64005">
    <property type="entry name" value="Undecaprenyl diphosphate synthase"/>
    <property type="match status" value="1"/>
</dbReference>
<sequence>MSWFKEERKTSFIRTFCNNVIKAGQIPKHVAIIMDGNRRFAKKVKCERSKGHEKGFEKLTEVLEWCFDLGIPEVTVYAFSIENFKRSKEEVDGLMELATQKFDRLMEEKEMIMKHGVCVRALGDLTMLPEELQRSVARVVKYSQNNTKATLNVCLAYTSRHEISNAVKLMAEGVELGLLKASDISESLLEKCLYTSHSPHPDMLIRTSGEVRFSDFLLWQCSYSSLSFLKVLWPEFSVWDFYGAILSFQWNYKAFKDATESCRIKQTQAELDWELQCVLDEMAGVSVSVSNGNGHMPNTRSAFEQNGTTTEEIPLTNGYHGLQTSIHNVEELITKPCIQQRLETYRELKQSRIDKFLAHLENRQVEYLDRICPKRLETYRESKQVRIGKFLAYLHNRQDEYLERMCPKLCNK</sequence>
<reference evidence="14 15" key="1">
    <citation type="journal article" date="2018" name="Sci. Rep.">
        <title>Comparative analysis of the Pocillopora damicornis genome highlights role of immune system in coral evolution.</title>
        <authorList>
            <person name="Cunning R."/>
            <person name="Bay R.A."/>
            <person name="Gillette P."/>
            <person name="Baker A.C."/>
            <person name="Traylor-Knowles N."/>
        </authorList>
    </citation>
    <scope>NUCLEOTIDE SEQUENCE [LARGE SCALE GENOMIC DNA]</scope>
    <source>
        <strain evidence="14">RSMAS</strain>
        <tissue evidence="14">Whole animal</tissue>
    </source>
</reference>
<dbReference type="HAMAP" id="MF_01139">
    <property type="entry name" value="ISPT"/>
    <property type="match status" value="1"/>
</dbReference>
<evidence type="ECO:0000256" key="6">
    <source>
        <dbReference type="ARBA" id="ARBA00022679"/>
    </source>
</evidence>
<evidence type="ECO:0000256" key="5">
    <source>
        <dbReference type="ARBA" id="ARBA00012596"/>
    </source>
</evidence>
<evidence type="ECO:0000256" key="12">
    <source>
        <dbReference type="ARBA" id="ARBA00064670"/>
    </source>
</evidence>
<evidence type="ECO:0000313" key="14">
    <source>
        <dbReference type="EMBL" id="RMX45999.1"/>
    </source>
</evidence>
<dbReference type="InterPro" id="IPR018520">
    <property type="entry name" value="UPP_synth-like_CS"/>
</dbReference>
<keyword evidence="15" id="KW-1185">Reference proteome</keyword>
<evidence type="ECO:0000256" key="7">
    <source>
        <dbReference type="ARBA" id="ARBA00022824"/>
    </source>
</evidence>
<evidence type="ECO:0000256" key="11">
    <source>
        <dbReference type="ARBA" id="ARBA00058504"/>
    </source>
</evidence>
<comment type="pathway">
    <text evidence="3">Protein modification; protein glycosylation.</text>
</comment>
<dbReference type="PANTHER" id="PTHR10291">
    <property type="entry name" value="DEHYDRODOLICHYL DIPHOSPHATE SYNTHASE FAMILY MEMBER"/>
    <property type="match status" value="1"/>
</dbReference>
<dbReference type="GO" id="GO:0016094">
    <property type="term" value="P:polyprenol biosynthetic process"/>
    <property type="evidence" value="ECO:0007669"/>
    <property type="project" value="TreeGrafter"/>
</dbReference>
<evidence type="ECO:0000313" key="15">
    <source>
        <dbReference type="Proteomes" id="UP000275408"/>
    </source>
</evidence>
<evidence type="ECO:0000256" key="8">
    <source>
        <dbReference type="ARBA" id="ARBA00022842"/>
    </source>
</evidence>
<dbReference type="NCBIfam" id="TIGR00055">
    <property type="entry name" value="uppS"/>
    <property type="match status" value="1"/>
</dbReference>
<gene>
    <name evidence="14" type="ORF">pdam_00002055</name>
</gene>
<dbReference type="CDD" id="cd00475">
    <property type="entry name" value="Cis_IPPS"/>
    <property type="match status" value="1"/>
</dbReference>
<comment type="caution">
    <text evidence="14">The sequence shown here is derived from an EMBL/GenBank/DDBJ whole genome shotgun (WGS) entry which is preliminary data.</text>
</comment>
<dbReference type="GO" id="GO:1904423">
    <property type="term" value="C:dehydrodolichyl diphosphate synthase complex"/>
    <property type="evidence" value="ECO:0007669"/>
    <property type="project" value="TreeGrafter"/>
</dbReference>
<evidence type="ECO:0000256" key="4">
    <source>
        <dbReference type="ARBA" id="ARBA00005432"/>
    </source>
</evidence>
<dbReference type="PROSITE" id="PS01066">
    <property type="entry name" value="UPP_SYNTHASE"/>
    <property type="match status" value="1"/>
</dbReference>
<dbReference type="OrthoDB" id="4173905at2759"/>
<dbReference type="AlphaFoldDB" id="A0A3M6TXK9"/>
<comment type="catalytic activity">
    <reaction evidence="10">
        <text>n isopentenyl diphosphate + (2E,6E)-farnesyl diphosphate = a di-trans,poly-cis-polyprenyl diphosphate + n diphosphate</text>
        <dbReference type="Rhea" id="RHEA:53008"/>
        <dbReference type="Rhea" id="RHEA-COMP:19494"/>
        <dbReference type="ChEBI" id="CHEBI:33019"/>
        <dbReference type="ChEBI" id="CHEBI:128769"/>
        <dbReference type="ChEBI" id="CHEBI:136960"/>
        <dbReference type="ChEBI" id="CHEBI:175763"/>
        <dbReference type="EC" id="2.5.1.87"/>
    </reaction>
</comment>
<comment type="subcellular location">
    <subcellularLocation>
        <location evidence="2">Endoplasmic reticulum membrane</location>
        <topology evidence="2">Peripheral membrane protein</topology>
    </subcellularLocation>
</comment>
<dbReference type="EC" id="2.5.1.87" evidence="5"/>
<comment type="similarity">
    <text evidence="4">Belongs to the UPP synthase family.</text>
</comment>
<proteinExistence type="inferred from homology"/>
<dbReference type="FunFam" id="3.40.1180.10:FF:000002">
    <property type="entry name" value="Alkyl transferase"/>
    <property type="match status" value="1"/>
</dbReference>
<name>A0A3M6TXK9_POCDA</name>
<evidence type="ECO:0000256" key="13">
    <source>
        <dbReference type="ARBA" id="ARBA00078879"/>
    </source>
</evidence>
<comment type="subunit">
    <text evidence="12">Forms an active dehydrodolichyl diphosphate synthase complex with NUS1.</text>
</comment>
<keyword evidence="7" id="KW-0256">Endoplasmic reticulum</keyword>
<evidence type="ECO:0000256" key="9">
    <source>
        <dbReference type="ARBA" id="ARBA00023136"/>
    </source>
</evidence>
<dbReference type="InterPro" id="IPR001441">
    <property type="entry name" value="UPP_synth-like"/>
</dbReference>